<gene>
    <name evidence="2" type="ORF">GCM10023200_53760</name>
</gene>
<proteinExistence type="predicted"/>
<dbReference type="EMBL" id="BAABHO010000065">
    <property type="protein sequence ID" value="GAA4809265.1"/>
    <property type="molecule type" value="Genomic_DNA"/>
</dbReference>
<evidence type="ECO:0000313" key="2">
    <source>
        <dbReference type="EMBL" id="GAA4809265.1"/>
    </source>
</evidence>
<feature type="region of interest" description="Disordered" evidence="1">
    <location>
        <begin position="1"/>
        <end position="100"/>
    </location>
</feature>
<accession>A0ABP9CE75</accession>
<reference evidence="3" key="1">
    <citation type="journal article" date="2019" name="Int. J. Syst. Evol. Microbiol.">
        <title>The Global Catalogue of Microorganisms (GCM) 10K type strain sequencing project: providing services to taxonomists for standard genome sequencing and annotation.</title>
        <authorList>
            <consortium name="The Broad Institute Genomics Platform"/>
            <consortium name="The Broad Institute Genome Sequencing Center for Infectious Disease"/>
            <person name="Wu L."/>
            <person name="Ma J."/>
        </authorList>
    </citation>
    <scope>NUCLEOTIDE SEQUENCE [LARGE SCALE GENOMIC DNA]</scope>
    <source>
        <strain evidence="3">JCM 17979</strain>
    </source>
</reference>
<organism evidence="2 3">
    <name type="scientific">Actinomycetospora chlora</name>
    <dbReference type="NCBI Taxonomy" id="663608"/>
    <lineage>
        <taxon>Bacteria</taxon>
        <taxon>Bacillati</taxon>
        <taxon>Actinomycetota</taxon>
        <taxon>Actinomycetes</taxon>
        <taxon>Pseudonocardiales</taxon>
        <taxon>Pseudonocardiaceae</taxon>
        <taxon>Actinomycetospora</taxon>
    </lineage>
</organism>
<name>A0ABP9CE75_9PSEU</name>
<evidence type="ECO:0000256" key="1">
    <source>
        <dbReference type="SAM" id="MobiDB-lite"/>
    </source>
</evidence>
<feature type="compositionally biased region" description="Basic and acidic residues" evidence="1">
    <location>
        <begin position="1"/>
        <end position="19"/>
    </location>
</feature>
<dbReference type="Proteomes" id="UP001500928">
    <property type="component" value="Unassembled WGS sequence"/>
</dbReference>
<keyword evidence="3" id="KW-1185">Reference proteome</keyword>
<sequence>MADDPVDRDAQQHGDQHDEGDADAQLDEPVGGQDGGEQHGTPSGSGERTDGDAGTAPCPRTRGRGKPPAHAVVITDPFGATARRVAADRARRRVPGSGAG</sequence>
<evidence type="ECO:0000313" key="3">
    <source>
        <dbReference type="Proteomes" id="UP001500928"/>
    </source>
</evidence>
<comment type="caution">
    <text evidence="2">The sequence shown here is derived from an EMBL/GenBank/DDBJ whole genome shotgun (WGS) entry which is preliminary data.</text>
</comment>
<protein>
    <submittedName>
        <fullName evidence="2">Uncharacterized protein</fullName>
    </submittedName>
</protein>